<evidence type="ECO:0000256" key="1">
    <source>
        <dbReference type="SAM" id="MobiDB-lite"/>
    </source>
</evidence>
<evidence type="ECO:0000313" key="2">
    <source>
        <dbReference type="EMBL" id="KAK2180672.1"/>
    </source>
</evidence>
<name>A0AAD9KZX3_RIDPI</name>
<feature type="region of interest" description="Disordered" evidence="1">
    <location>
        <begin position="410"/>
        <end position="430"/>
    </location>
</feature>
<feature type="compositionally biased region" description="Polar residues" evidence="1">
    <location>
        <begin position="410"/>
        <end position="426"/>
    </location>
</feature>
<dbReference type="Proteomes" id="UP001209878">
    <property type="component" value="Unassembled WGS sequence"/>
</dbReference>
<gene>
    <name evidence="2" type="ORF">NP493_432g01000</name>
</gene>
<protein>
    <submittedName>
        <fullName evidence="2">Uncharacterized protein</fullName>
    </submittedName>
</protein>
<keyword evidence="3" id="KW-1185">Reference proteome</keyword>
<dbReference type="AlphaFoldDB" id="A0AAD9KZX3"/>
<accession>A0AAD9KZX3</accession>
<comment type="caution">
    <text evidence="2">The sequence shown here is derived from an EMBL/GenBank/DDBJ whole genome shotgun (WGS) entry which is preliminary data.</text>
</comment>
<evidence type="ECO:0000313" key="3">
    <source>
        <dbReference type="Proteomes" id="UP001209878"/>
    </source>
</evidence>
<feature type="compositionally biased region" description="Polar residues" evidence="1">
    <location>
        <begin position="127"/>
        <end position="159"/>
    </location>
</feature>
<sequence length="711" mass="77732">MIKRQRKNRLKSLFGKIFKKTREHDCSGTEGDACADGSEALASYTINAHAEKSTADIQEDLSKTNSDLHEASRDRSTTCASHELHGGATLCSADQCTAGIGTANGAIDNSTEISTKEQQYTREAFTDCQSGNGNSQKNRNGHSNSTDECFVSTSQTQQRAGLDPSDVSCETMVKRSRFINNPIACLGYVDSEDGESDEYITEEQVAARLLDAYNQPLTPSDSLQNMINLPRGTSPQYPHSPSCRSTLGKFKRSSRYASDFVESRGLGVQRTQSCRVPLKALQNATDEDDTSAAEVRPQVTLRRRSTISSADRAQPPSASTGTVHYHLNIENCDGVSVYVNGTDMCQLPSRSVHVSRVGNVKRLSWVVDMDAALPSAGVAALPGDVCESAGKHPWNVDSLDVLSPDDNADLSGTTEADNNHRTQNTRSTDHGISGFMGHQLREPAPVIRQADLYHPRRYGEAISTQAGADGEYRDVAIPEVLQRGPDSHPVVIDGRTIYRNLPDTLSAGPRRLMPGTNSLPLFGNIPRKARTFTRDGTAHGQDTDTVQGRYTPSDILLSLNVDRDDAVNEPERSLSTGRITEQPTTQDADDPIEISKDSRRSINVGSASAKPVAVVTPRSRISESRNGRRDIHLQTTLAAIKLQLLRVPGVLIVSIRDSRIAVYLSEDRLNVDGVDRFMRLHGVSVEDYCCELLPRRERPPRHALSGRLAVR</sequence>
<reference evidence="2" key="1">
    <citation type="journal article" date="2023" name="Mol. Biol. Evol.">
        <title>Third-Generation Sequencing Reveals the Adaptive Role of the Epigenome in Three Deep-Sea Polychaetes.</title>
        <authorList>
            <person name="Perez M."/>
            <person name="Aroh O."/>
            <person name="Sun Y."/>
            <person name="Lan Y."/>
            <person name="Juniper S.K."/>
            <person name="Young C.R."/>
            <person name="Angers B."/>
            <person name="Qian P.Y."/>
        </authorList>
    </citation>
    <scope>NUCLEOTIDE SEQUENCE</scope>
    <source>
        <strain evidence="2">R07B-5</strain>
    </source>
</reference>
<feature type="region of interest" description="Disordered" evidence="1">
    <location>
        <begin position="566"/>
        <end position="591"/>
    </location>
</feature>
<dbReference type="EMBL" id="JAODUO010000432">
    <property type="protein sequence ID" value="KAK2180672.1"/>
    <property type="molecule type" value="Genomic_DNA"/>
</dbReference>
<feature type="region of interest" description="Disordered" evidence="1">
    <location>
        <begin position="127"/>
        <end position="163"/>
    </location>
</feature>
<organism evidence="2 3">
    <name type="scientific">Ridgeia piscesae</name>
    <name type="common">Tubeworm</name>
    <dbReference type="NCBI Taxonomy" id="27915"/>
    <lineage>
        <taxon>Eukaryota</taxon>
        <taxon>Metazoa</taxon>
        <taxon>Spiralia</taxon>
        <taxon>Lophotrochozoa</taxon>
        <taxon>Annelida</taxon>
        <taxon>Polychaeta</taxon>
        <taxon>Sedentaria</taxon>
        <taxon>Canalipalpata</taxon>
        <taxon>Sabellida</taxon>
        <taxon>Siboglinidae</taxon>
        <taxon>Ridgeia</taxon>
    </lineage>
</organism>
<proteinExistence type="predicted"/>
<feature type="compositionally biased region" description="Polar residues" evidence="1">
    <location>
        <begin position="573"/>
        <end position="586"/>
    </location>
</feature>